<reference evidence="2 3" key="1">
    <citation type="submission" date="2020-08" db="EMBL/GenBank/DDBJ databases">
        <title>Sequencing the genomes of 1000 actinobacteria strains.</title>
        <authorList>
            <person name="Klenk H.-P."/>
        </authorList>
    </citation>
    <scope>NUCLEOTIDE SEQUENCE [LARGE SCALE GENOMIC DNA]</scope>
    <source>
        <strain evidence="2 3">DSM 102030</strain>
    </source>
</reference>
<sequence>MVALTGKTLNNAGVEASEDYVAKVLSDPAVRDKALESLQEEERALQERRQALQNILGEDKTAGGTPDPGSTRSATRKSKSSE</sequence>
<evidence type="ECO:0000313" key="2">
    <source>
        <dbReference type="EMBL" id="MBB4930374.1"/>
    </source>
</evidence>
<dbReference type="Proteomes" id="UP000523007">
    <property type="component" value="Unassembled WGS sequence"/>
</dbReference>
<feature type="region of interest" description="Disordered" evidence="1">
    <location>
        <begin position="51"/>
        <end position="82"/>
    </location>
</feature>
<evidence type="ECO:0000256" key="1">
    <source>
        <dbReference type="SAM" id="MobiDB-lite"/>
    </source>
</evidence>
<proteinExistence type="predicted"/>
<organism evidence="2 3">
    <name type="scientific">Lipingzhangella halophila</name>
    <dbReference type="NCBI Taxonomy" id="1783352"/>
    <lineage>
        <taxon>Bacteria</taxon>
        <taxon>Bacillati</taxon>
        <taxon>Actinomycetota</taxon>
        <taxon>Actinomycetes</taxon>
        <taxon>Streptosporangiales</taxon>
        <taxon>Nocardiopsidaceae</taxon>
        <taxon>Lipingzhangella</taxon>
    </lineage>
</organism>
<gene>
    <name evidence="2" type="ORF">F4561_001194</name>
</gene>
<protein>
    <submittedName>
        <fullName evidence="2">Uncharacterized protein</fullName>
    </submittedName>
</protein>
<keyword evidence="3" id="KW-1185">Reference proteome</keyword>
<comment type="caution">
    <text evidence="2">The sequence shown here is derived from an EMBL/GenBank/DDBJ whole genome shotgun (WGS) entry which is preliminary data.</text>
</comment>
<name>A0A7W7W239_9ACTN</name>
<accession>A0A7W7W239</accession>
<evidence type="ECO:0000313" key="3">
    <source>
        <dbReference type="Proteomes" id="UP000523007"/>
    </source>
</evidence>
<dbReference type="EMBL" id="JACHJT010000001">
    <property type="protein sequence ID" value="MBB4930374.1"/>
    <property type="molecule type" value="Genomic_DNA"/>
</dbReference>
<dbReference type="RefSeq" id="WP_184575522.1">
    <property type="nucleotide sequence ID" value="NZ_JACHJT010000001.1"/>
</dbReference>
<dbReference type="AlphaFoldDB" id="A0A7W7W239"/>